<evidence type="ECO:0000256" key="11">
    <source>
        <dbReference type="ARBA" id="ARBA00023136"/>
    </source>
</evidence>
<keyword evidence="11 16" id="KW-0472">Membrane</keyword>
<dbReference type="Gene3D" id="1.20.120.1760">
    <property type="match status" value="1"/>
</dbReference>
<organism evidence="17 18">
    <name type="scientific">Desulfosoma caldarium</name>
    <dbReference type="NCBI Taxonomy" id="610254"/>
    <lineage>
        <taxon>Bacteria</taxon>
        <taxon>Pseudomonadati</taxon>
        <taxon>Thermodesulfobacteriota</taxon>
        <taxon>Syntrophobacteria</taxon>
        <taxon>Syntrophobacterales</taxon>
        <taxon>Syntrophobacteraceae</taxon>
        <taxon>Desulfosoma</taxon>
    </lineage>
</organism>
<dbReference type="PANTHER" id="PTHR14269:SF11">
    <property type="entry name" value="CDP-DIACYLGLYCEROL--GLYCEROL-3-PHOSPHATE 3-PHOSPHATIDYLTRANSFERASE"/>
    <property type="match status" value="1"/>
</dbReference>
<dbReference type="GO" id="GO:0008444">
    <property type="term" value="F:CDP-diacylglycerol-glycerol-3-phosphate 3-phosphatidyltransferase activity"/>
    <property type="evidence" value="ECO:0007669"/>
    <property type="project" value="UniProtKB-EC"/>
</dbReference>
<evidence type="ECO:0000256" key="3">
    <source>
        <dbReference type="ARBA" id="ARBA00010441"/>
    </source>
</evidence>
<dbReference type="InterPro" id="IPR043130">
    <property type="entry name" value="CDP-OH_PTrfase_TM_dom"/>
</dbReference>
<evidence type="ECO:0000256" key="10">
    <source>
        <dbReference type="ARBA" id="ARBA00023098"/>
    </source>
</evidence>
<evidence type="ECO:0000256" key="16">
    <source>
        <dbReference type="SAM" id="Phobius"/>
    </source>
</evidence>
<comment type="similarity">
    <text evidence="3 15">Belongs to the CDP-alcohol phosphatidyltransferase class-I family.</text>
</comment>
<evidence type="ECO:0000256" key="14">
    <source>
        <dbReference type="ARBA" id="ARBA00048586"/>
    </source>
</evidence>
<feature type="transmembrane region" description="Helical" evidence="16">
    <location>
        <begin position="68"/>
        <end position="89"/>
    </location>
</feature>
<reference evidence="17 18" key="1">
    <citation type="submission" date="2018-11" db="EMBL/GenBank/DDBJ databases">
        <title>Genomic Encyclopedia of Type Strains, Phase IV (KMG-IV): sequencing the most valuable type-strain genomes for metagenomic binning, comparative biology and taxonomic classification.</title>
        <authorList>
            <person name="Goeker M."/>
        </authorList>
    </citation>
    <scope>NUCLEOTIDE SEQUENCE [LARGE SCALE GENOMIC DNA]</scope>
    <source>
        <strain evidence="17 18">DSM 22027</strain>
    </source>
</reference>
<dbReference type="AlphaFoldDB" id="A0A3N1VF96"/>
<protein>
    <recommendedName>
        <fullName evidence="5">CDP-diacylglycerol--glycerol-3-phosphate 3-phosphatidyltransferase</fullName>
        <ecNumber evidence="4">2.7.8.5</ecNumber>
    </recommendedName>
</protein>
<dbReference type="Pfam" id="PF01066">
    <property type="entry name" value="CDP-OH_P_transf"/>
    <property type="match status" value="1"/>
</dbReference>
<comment type="caution">
    <text evidence="17">The sequence shown here is derived from an EMBL/GenBank/DDBJ whole genome shotgun (WGS) entry which is preliminary data.</text>
</comment>
<feature type="transmembrane region" description="Helical" evidence="16">
    <location>
        <begin position="6"/>
        <end position="23"/>
    </location>
</feature>
<evidence type="ECO:0000256" key="2">
    <source>
        <dbReference type="ARBA" id="ARBA00005042"/>
    </source>
</evidence>
<evidence type="ECO:0000256" key="12">
    <source>
        <dbReference type="ARBA" id="ARBA00023209"/>
    </source>
</evidence>
<dbReference type="InterPro" id="IPR004570">
    <property type="entry name" value="Phosphatidylglycerol_P_synth"/>
</dbReference>
<keyword evidence="18" id="KW-1185">Reference proteome</keyword>
<dbReference type="InterPro" id="IPR048254">
    <property type="entry name" value="CDP_ALCOHOL_P_TRANSF_CS"/>
</dbReference>
<keyword evidence="13" id="KW-1208">Phospholipid metabolism</keyword>
<evidence type="ECO:0000256" key="7">
    <source>
        <dbReference type="ARBA" id="ARBA00022679"/>
    </source>
</evidence>
<evidence type="ECO:0000256" key="6">
    <source>
        <dbReference type="ARBA" id="ARBA00022516"/>
    </source>
</evidence>
<accession>A0A3N1VF96</accession>
<keyword evidence="6" id="KW-0444">Lipid biosynthesis</keyword>
<evidence type="ECO:0000313" key="18">
    <source>
        <dbReference type="Proteomes" id="UP000276223"/>
    </source>
</evidence>
<dbReference type="InterPro" id="IPR000462">
    <property type="entry name" value="CDP-OH_P_trans"/>
</dbReference>
<dbReference type="PROSITE" id="PS00379">
    <property type="entry name" value="CDP_ALCOHOL_P_TRANSF"/>
    <property type="match status" value="1"/>
</dbReference>
<keyword evidence="8 16" id="KW-0812">Transmembrane</keyword>
<dbReference type="EMBL" id="RJVA01000010">
    <property type="protein sequence ID" value="ROR01555.1"/>
    <property type="molecule type" value="Genomic_DNA"/>
</dbReference>
<keyword evidence="7 15" id="KW-0808">Transferase</keyword>
<evidence type="ECO:0000256" key="15">
    <source>
        <dbReference type="RuleBase" id="RU003750"/>
    </source>
</evidence>
<feature type="transmembrane region" description="Helical" evidence="16">
    <location>
        <begin position="124"/>
        <end position="142"/>
    </location>
</feature>
<evidence type="ECO:0000256" key="13">
    <source>
        <dbReference type="ARBA" id="ARBA00023264"/>
    </source>
</evidence>
<keyword evidence="12" id="KW-0594">Phospholipid biosynthesis</keyword>
<dbReference type="RefSeq" id="WP_123289270.1">
    <property type="nucleotide sequence ID" value="NZ_RJVA01000010.1"/>
</dbReference>
<comment type="pathway">
    <text evidence="2">Phospholipid metabolism; phosphatidylglycerol biosynthesis; phosphatidylglycerol from CDP-diacylglycerol: step 1/2.</text>
</comment>
<sequence>MTIPNILTLLRILLTPLLVWLLLSERLTGALAVFFLAGITDGLDGFIARVFHQKSQLGAYLDPLADKILLVSSFILLGHLHLVPNALVIVAVSRDLLILTGVVTFWFFQIPLEIRPSLVSKLTTLAQILTVLVTLSQPLMAWSVDLRRLLYVATGLITVVSGLHYTLVGIRLWDKGRPAGTDELA</sequence>
<keyword evidence="9 16" id="KW-1133">Transmembrane helix</keyword>
<dbReference type="OrthoDB" id="9796672at2"/>
<feature type="transmembrane region" description="Helical" evidence="16">
    <location>
        <begin position="30"/>
        <end position="48"/>
    </location>
</feature>
<feature type="transmembrane region" description="Helical" evidence="16">
    <location>
        <begin position="96"/>
        <end position="112"/>
    </location>
</feature>
<dbReference type="Proteomes" id="UP000276223">
    <property type="component" value="Unassembled WGS sequence"/>
</dbReference>
<evidence type="ECO:0000256" key="1">
    <source>
        <dbReference type="ARBA" id="ARBA00004141"/>
    </source>
</evidence>
<evidence type="ECO:0000313" key="17">
    <source>
        <dbReference type="EMBL" id="ROR01555.1"/>
    </source>
</evidence>
<evidence type="ECO:0000256" key="9">
    <source>
        <dbReference type="ARBA" id="ARBA00022989"/>
    </source>
</evidence>
<keyword evidence="10" id="KW-0443">Lipid metabolism</keyword>
<dbReference type="PANTHER" id="PTHR14269">
    <property type="entry name" value="CDP-DIACYLGLYCEROL--GLYCEROL-3-PHOSPHATE 3-PHOSPHATIDYLTRANSFERASE-RELATED"/>
    <property type="match status" value="1"/>
</dbReference>
<comment type="subcellular location">
    <subcellularLocation>
        <location evidence="1">Membrane</location>
        <topology evidence="1">Multi-pass membrane protein</topology>
    </subcellularLocation>
</comment>
<dbReference type="GO" id="GO:0046474">
    <property type="term" value="P:glycerophospholipid biosynthetic process"/>
    <property type="evidence" value="ECO:0007669"/>
    <property type="project" value="TreeGrafter"/>
</dbReference>
<evidence type="ECO:0000256" key="5">
    <source>
        <dbReference type="ARBA" id="ARBA00014944"/>
    </source>
</evidence>
<feature type="transmembrane region" description="Helical" evidence="16">
    <location>
        <begin position="149"/>
        <end position="168"/>
    </location>
</feature>
<evidence type="ECO:0000256" key="4">
    <source>
        <dbReference type="ARBA" id="ARBA00013170"/>
    </source>
</evidence>
<dbReference type="PIRSF" id="PIRSF000847">
    <property type="entry name" value="Phos_ph_gly_syn"/>
    <property type="match status" value="1"/>
</dbReference>
<dbReference type="InterPro" id="IPR050324">
    <property type="entry name" value="CDP-alcohol_PTase-I"/>
</dbReference>
<comment type="catalytic activity">
    <reaction evidence="14">
        <text>a CDP-1,2-diacyl-sn-glycerol + sn-glycerol 3-phosphate = a 1,2-diacyl-sn-glycero-3-phospho-(1'-sn-glycero-3'-phosphate) + CMP + H(+)</text>
        <dbReference type="Rhea" id="RHEA:12593"/>
        <dbReference type="ChEBI" id="CHEBI:15378"/>
        <dbReference type="ChEBI" id="CHEBI:57597"/>
        <dbReference type="ChEBI" id="CHEBI:58332"/>
        <dbReference type="ChEBI" id="CHEBI:60110"/>
        <dbReference type="ChEBI" id="CHEBI:60377"/>
        <dbReference type="EC" id="2.7.8.5"/>
    </reaction>
</comment>
<proteinExistence type="inferred from homology"/>
<dbReference type="EC" id="2.7.8.5" evidence="4"/>
<evidence type="ECO:0000256" key="8">
    <source>
        <dbReference type="ARBA" id="ARBA00022692"/>
    </source>
</evidence>
<dbReference type="GO" id="GO:0016020">
    <property type="term" value="C:membrane"/>
    <property type="evidence" value="ECO:0007669"/>
    <property type="project" value="UniProtKB-SubCell"/>
</dbReference>
<name>A0A3N1VF96_9BACT</name>
<gene>
    <name evidence="17" type="ORF">EDC27_0734</name>
</gene>